<dbReference type="InterPro" id="IPR001356">
    <property type="entry name" value="HD"/>
</dbReference>
<keyword evidence="6" id="KW-0804">Transcription</keyword>
<dbReference type="Pfam" id="PF00046">
    <property type="entry name" value="Homeodomain"/>
    <property type="match status" value="1"/>
</dbReference>
<reference evidence="13" key="2">
    <citation type="submission" date="2019-09" db="UniProtKB">
        <authorList>
            <consortium name="WormBaseParasite"/>
        </authorList>
    </citation>
    <scope>IDENTIFICATION</scope>
</reference>
<dbReference type="CDD" id="cd00086">
    <property type="entry name" value="homeodomain"/>
    <property type="match status" value="1"/>
</dbReference>
<keyword evidence="5" id="KW-0805">Transcription regulation</keyword>
<evidence type="ECO:0000313" key="13">
    <source>
        <dbReference type="WBParaSite" id="HPBE_0001554801-mRNA-1"/>
    </source>
</evidence>
<dbReference type="SUPFAM" id="SSF46689">
    <property type="entry name" value="Homeodomain-like"/>
    <property type="match status" value="1"/>
</dbReference>
<organism evidence="11">
    <name type="scientific">Heligmosomoides polygyrus</name>
    <name type="common">Parasitic roundworm</name>
    <dbReference type="NCBI Taxonomy" id="6339"/>
    <lineage>
        <taxon>Eukaryota</taxon>
        <taxon>Metazoa</taxon>
        <taxon>Ecdysozoa</taxon>
        <taxon>Nematoda</taxon>
        <taxon>Chromadorea</taxon>
        <taxon>Rhabditida</taxon>
        <taxon>Rhabditina</taxon>
        <taxon>Rhabditomorpha</taxon>
        <taxon>Strongyloidea</taxon>
        <taxon>Heligmosomidae</taxon>
        <taxon>Heligmosomoides</taxon>
    </lineage>
</organism>
<comment type="similarity">
    <text evidence="7">Belongs to the paired homeobox family. Unc-4 subfamily.</text>
</comment>
<keyword evidence="8 9" id="KW-0371">Homeobox</keyword>
<proteinExistence type="inferred from homology"/>
<dbReference type="InterPro" id="IPR009057">
    <property type="entry name" value="Homeodomain-like_sf"/>
</dbReference>
<name>A0A3P8DRL0_HELPZ</name>
<feature type="domain" description="Homeobox" evidence="10">
    <location>
        <begin position="51"/>
        <end position="99"/>
    </location>
</feature>
<evidence type="ECO:0000256" key="7">
    <source>
        <dbReference type="ARBA" id="ARBA00038351"/>
    </source>
</evidence>
<dbReference type="GO" id="GO:0030154">
    <property type="term" value="P:cell differentiation"/>
    <property type="evidence" value="ECO:0007669"/>
    <property type="project" value="UniProtKB-KW"/>
</dbReference>
<accession>A0A3P8DRL0</accession>
<protein>
    <submittedName>
        <fullName evidence="13">Homeobox domain-containing protein</fullName>
    </submittedName>
</protein>
<evidence type="ECO:0000256" key="6">
    <source>
        <dbReference type="ARBA" id="ARBA00023163"/>
    </source>
</evidence>
<sequence>MFSNVNVQDVWNEYWQKQLNLLHKVISFLFPDLRSTRNFADLSPTCESASAKRRRTRTNFSGWQLEELESAFEASHYPDVFMREALAMRLDLLESRVQVSNFVLSSSCYRRDRDPKLNAIYSRSLALNTRENAGFTTDKLILG</sequence>
<evidence type="ECO:0000259" key="10">
    <source>
        <dbReference type="PROSITE" id="PS50071"/>
    </source>
</evidence>
<dbReference type="GO" id="GO:1990837">
    <property type="term" value="F:sequence-specific double-stranded DNA binding"/>
    <property type="evidence" value="ECO:0007669"/>
    <property type="project" value="TreeGrafter"/>
</dbReference>
<reference evidence="11 12" key="1">
    <citation type="submission" date="2018-11" db="EMBL/GenBank/DDBJ databases">
        <authorList>
            <consortium name="Pathogen Informatics"/>
        </authorList>
    </citation>
    <scope>NUCLEOTIDE SEQUENCE [LARGE SCALE GENOMIC DNA]</scope>
</reference>
<evidence type="ECO:0000256" key="4">
    <source>
        <dbReference type="ARBA" id="ARBA00022902"/>
    </source>
</evidence>
<dbReference type="Proteomes" id="UP000050761">
    <property type="component" value="Unassembled WGS sequence"/>
</dbReference>
<keyword evidence="8 9" id="KW-0539">Nucleus</keyword>
<evidence type="ECO:0000256" key="8">
    <source>
        <dbReference type="PROSITE-ProRule" id="PRU00108"/>
    </source>
</evidence>
<keyword evidence="8 9" id="KW-0238">DNA-binding</keyword>
<keyword evidence="3" id="KW-0221">Differentiation</keyword>
<dbReference type="GO" id="GO:0005634">
    <property type="term" value="C:nucleus"/>
    <property type="evidence" value="ECO:0007669"/>
    <property type="project" value="UniProtKB-SubCell"/>
</dbReference>
<evidence type="ECO:0000256" key="5">
    <source>
        <dbReference type="ARBA" id="ARBA00023015"/>
    </source>
</evidence>
<dbReference type="OrthoDB" id="6159439at2759"/>
<evidence type="ECO:0000256" key="9">
    <source>
        <dbReference type="RuleBase" id="RU000682"/>
    </source>
</evidence>
<dbReference type="PANTHER" id="PTHR46799:SF1">
    <property type="entry name" value="HOMEOBOX PROTEIN UNC-4 HOMOLOG"/>
    <property type="match status" value="1"/>
</dbReference>
<keyword evidence="2" id="KW-0217">Developmental protein</keyword>
<dbReference type="PANTHER" id="PTHR46799">
    <property type="entry name" value="HOMEOBOX PROTEIN UNC-4 HOMOLOG"/>
    <property type="match status" value="1"/>
</dbReference>
<dbReference type="PROSITE" id="PS50071">
    <property type="entry name" value="HOMEOBOX_2"/>
    <property type="match status" value="1"/>
</dbReference>
<evidence type="ECO:0000256" key="3">
    <source>
        <dbReference type="ARBA" id="ARBA00022782"/>
    </source>
</evidence>
<evidence type="ECO:0000256" key="1">
    <source>
        <dbReference type="ARBA" id="ARBA00004123"/>
    </source>
</evidence>
<dbReference type="SMART" id="SM00389">
    <property type="entry name" value="HOX"/>
    <property type="match status" value="1"/>
</dbReference>
<keyword evidence="4" id="KW-0524">Neurogenesis</keyword>
<dbReference type="Gene3D" id="1.10.10.60">
    <property type="entry name" value="Homeodomain-like"/>
    <property type="match status" value="1"/>
</dbReference>
<dbReference type="GO" id="GO:0007399">
    <property type="term" value="P:nervous system development"/>
    <property type="evidence" value="ECO:0007669"/>
    <property type="project" value="UniProtKB-KW"/>
</dbReference>
<gene>
    <name evidence="11" type="ORF">HPBE_LOCUS15547</name>
</gene>
<evidence type="ECO:0000256" key="2">
    <source>
        <dbReference type="ARBA" id="ARBA00022473"/>
    </source>
</evidence>
<evidence type="ECO:0000313" key="11">
    <source>
        <dbReference type="EMBL" id="VDP03129.1"/>
    </source>
</evidence>
<comment type="subcellular location">
    <subcellularLocation>
        <location evidence="1 8 9">Nucleus</location>
    </subcellularLocation>
</comment>
<keyword evidence="12" id="KW-1185">Reference proteome</keyword>
<dbReference type="AlphaFoldDB" id="A0A3P8DRL0"/>
<dbReference type="WBParaSite" id="HPBE_0001554801-mRNA-1">
    <property type="protein sequence ID" value="HPBE_0001554801-mRNA-1"/>
    <property type="gene ID" value="HPBE_0001554801"/>
</dbReference>
<evidence type="ECO:0000313" key="12">
    <source>
        <dbReference type="Proteomes" id="UP000050761"/>
    </source>
</evidence>
<feature type="DNA-binding region" description="Homeobox" evidence="8">
    <location>
        <begin position="53"/>
        <end position="100"/>
    </location>
</feature>
<dbReference type="GO" id="GO:0010468">
    <property type="term" value="P:regulation of gene expression"/>
    <property type="evidence" value="ECO:0007669"/>
    <property type="project" value="TreeGrafter"/>
</dbReference>
<dbReference type="EMBL" id="UZAH01028913">
    <property type="protein sequence ID" value="VDP03129.1"/>
    <property type="molecule type" value="Genomic_DNA"/>
</dbReference>